<name>D3ABR9_9FIRM</name>
<keyword evidence="4 6" id="KW-1133">Transmembrane helix</keyword>
<proteinExistence type="inferred from homology"/>
<protein>
    <submittedName>
        <fullName evidence="7">Sporulation integral membrane protein YtvI</fullName>
    </submittedName>
</protein>
<organism evidence="7 8">
    <name type="scientific">Hungatella hathewayi DSM 13479</name>
    <dbReference type="NCBI Taxonomy" id="566550"/>
    <lineage>
        <taxon>Bacteria</taxon>
        <taxon>Bacillati</taxon>
        <taxon>Bacillota</taxon>
        <taxon>Clostridia</taxon>
        <taxon>Lachnospirales</taxon>
        <taxon>Lachnospiraceae</taxon>
        <taxon>Hungatella</taxon>
    </lineage>
</organism>
<dbReference type="Pfam" id="PF01594">
    <property type="entry name" value="AI-2E_transport"/>
    <property type="match status" value="1"/>
</dbReference>
<feature type="transmembrane region" description="Helical" evidence="6">
    <location>
        <begin position="248"/>
        <end position="270"/>
    </location>
</feature>
<dbReference type="HOGENOM" id="CLU_031275_4_0_9"/>
<feature type="transmembrane region" description="Helical" evidence="6">
    <location>
        <begin position="212"/>
        <end position="242"/>
    </location>
</feature>
<dbReference type="GO" id="GO:0016020">
    <property type="term" value="C:membrane"/>
    <property type="evidence" value="ECO:0007669"/>
    <property type="project" value="UniProtKB-SubCell"/>
</dbReference>
<evidence type="ECO:0000313" key="8">
    <source>
        <dbReference type="Proteomes" id="UP000004968"/>
    </source>
</evidence>
<evidence type="ECO:0000256" key="2">
    <source>
        <dbReference type="ARBA" id="ARBA00009773"/>
    </source>
</evidence>
<evidence type="ECO:0000256" key="6">
    <source>
        <dbReference type="SAM" id="Phobius"/>
    </source>
</evidence>
<feature type="transmembrane region" description="Helical" evidence="6">
    <location>
        <begin position="65"/>
        <end position="86"/>
    </location>
</feature>
<comment type="caution">
    <text evidence="7">The sequence shown here is derived from an EMBL/GenBank/DDBJ whole genome shotgun (WGS) entry which is preliminary data.</text>
</comment>
<evidence type="ECO:0000256" key="3">
    <source>
        <dbReference type="ARBA" id="ARBA00022692"/>
    </source>
</evidence>
<dbReference type="EMBL" id="ACIO01000073">
    <property type="protein sequence ID" value="EFD00742.1"/>
    <property type="molecule type" value="Genomic_DNA"/>
</dbReference>
<dbReference type="Proteomes" id="UP000004968">
    <property type="component" value="Unassembled WGS sequence"/>
</dbReference>
<sequence>MKTEKRRAFIIHFAYFSILFLMAFTVLKYGLSMLSPFVAAFLIAWVLKGPIGFVSGKLRLNWKPAAILVVLLFYSTIGFLIFLLGVKALSAAKELTANLPGIYAYYVEPALISLFDSFEQSIFRVDNTLLAAFMELETQFVQSAGQMVSGLSMDAMGHISGIASSLPGLFIEILLMIISTFFIALDYHRLTGFCLMQLDGKAKDVFFQIKEYVVGTLLVCIRSYALIMTITFVELAVGLSVIGVKNSVLIAFLIALFDILPVLGTGGIMIPWTILTALQGDYPLALGLLLVYLFVTVVRNILEPKIVGSQIGVHPVVTLAGMFVGAQLFGVLGLFGFPIGISLLRHLNEKGAIKLFKMAEEK</sequence>
<feature type="transmembrane region" description="Helical" evidence="6">
    <location>
        <begin position="322"/>
        <end position="344"/>
    </location>
</feature>
<reference evidence="7 8" key="1">
    <citation type="submission" date="2010-01" db="EMBL/GenBank/DDBJ databases">
        <authorList>
            <person name="Weinstock G."/>
            <person name="Sodergren E."/>
            <person name="Clifton S."/>
            <person name="Fulton L."/>
            <person name="Fulton B."/>
            <person name="Courtney L."/>
            <person name="Fronick C."/>
            <person name="Harrison M."/>
            <person name="Strong C."/>
            <person name="Farmer C."/>
            <person name="Delahaunty K."/>
            <person name="Markovic C."/>
            <person name="Hall O."/>
            <person name="Minx P."/>
            <person name="Tomlinson C."/>
            <person name="Mitreva M."/>
            <person name="Nelson J."/>
            <person name="Hou S."/>
            <person name="Wollam A."/>
            <person name="Pepin K.H."/>
            <person name="Johnson M."/>
            <person name="Bhonagiri V."/>
            <person name="Nash W.E."/>
            <person name="Warren W."/>
            <person name="Chinwalla A."/>
            <person name="Mardis E.R."/>
            <person name="Wilson R.K."/>
        </authorList>
    </citation>
    <scope>NUCLEOTIDE SEQUENCE [LARGE SCALE GENOMIC DNA]</scope>
    <source>
        <strain evidence="7 8">DSM 13479</strain>
    </source>
</reference>
<comment type="subcellular location">
    <subcellularLocation>
        <location evidence="1">Membrane</location>
        <topology evidence="1">Multi-pass membrane protein</topology>
    </subcellularLocation>
</comment>
<dbReference type="PANTHER" id="PTHR21716">
    <property type="entry name" value="TRANSMEMBRANE PROTEIN"/>
    <property type="match status" value="1"/>
</dbReference>
<feature type="transmembrane region" description="Helical" evidence="6">
    <location>
        <begin position="9"/>
        <end position="27"/>
    </location>
</feature>
<gene>
    <name evidence="7" type="primary">ytvI</name>
    <name evidence="7" type="ORF">CLOSTHATH_01047</name>
</gene>
<dbReference type="PANTHER" id="PTHR21716:SF68">
    <property type="entry name" value="TRANSPORT PROTEIN YTVI-RELATED"/>
    <property type="match status" value="1"/>
</dbReference>
<comment type="similarity">
    <text evidence="2">Belongs to the autoinducer-2 exporter (AI-2E) (TC 2.A.86) family.</text>
</comment>
<dbReference type="GO" id="GO:0055085">
    <property type="term" value="P:transmembrane transport"/>
    <property type="evidence" value="ECO:0007669"/>
    <property type="project" value="TreeGrafter"/>
</dbReference>
<feature type="transmembrane region" description="Helical" evidence="6">
    <location>
        <begin position="282"/>
        <end position="302"/>
    </location>
</feature>
<keyword evidence="3 6" id="KW-0812">Transmembrane</keyword>
<keyword evidence="5 6" id="KW-0472">Membrane</keyword>
<dbReference type="NCBIfam" id="TIGR02872">
    <property type="entry name" value="spore_ytvI"/>
    <property type="match status" value="1"/>
</dbReference>
<evidence type="ECO:0000256" key="4">
    <source>
        <dbReference type="ARBA" id="ARBA00022989"/>
    </source>
</evidence>
<feature type="transmembrane region" description="Helical" evidence="6">
    <location>
        <begin position="33"/>
        <end position="53"/>
    </location>
</feature>
<feature type="transmembrane region" description="Helical" evidence="6">
    <location>
        <begin position="166"/>
        <end position="187"/>
    </location>
</feature>
<dbReference type="InterPro" id="IPR002549">
    <property type="entry name" value="AI-2E-like"/>
</dbReference>
<dbReference type="InterPro" id="IPR014227">
    <property type="entry name" value="YtvI-like"/>
</dbReference>
<evidence type="ECO:0000256" key="1">
    <source>
        <dbReference type="ARBA" id="ARBA00004141"/>
    </source>
</evidence>
<evidence type="ECO:0000256" key="5">
    <source>
        <dbReference type="ARBA" id="ARBA00023136"/>
    </source>
</evidence>
<dbReference type="AlphaFoldDB" id="D3ABR9"/>
<accession>D3ABR9</accession>
<evidence type="ECO:0000313" key="7">
    <source>
        <dbReference type="EMBL" id="EFD00742.1"/>
    </source>
</evidence>
<dbReference type="GeneID" id="93152980"/>
<dbReference type="RefSeq" id="WP_006771589.1">
    <property type="nucleotide sequence ID" value="NZ_GG667616.1"/>
</dbReference>